<organism evidence="2 3">
    <name type="scientific">Sphingomonas tabacisoli</name>
    <dbReference type="NCBI Taxonomy" id="2249466"/>
    <lineage>
        <taxon>Bacteria</taxon>
        <taxon>Pseudomonadati</taxon>
        <taxon>Pseudomonadota</taxon>
        <taxon>Alphaproteobacteria</taxon>
        <taxon>Sphingomonadales</taxon>
        <taxon>Sphingomonadaceae</taxon>
        <taxon>Sphingomonas</taxon>
    </lineage>
</organism>
<dbReference type="RefSeq" id="WP_380891399.1">
    <property type="nucleotide sequence ID" value="NZ_JBHUDY010000003.1"/>
</dbReference>
<dbReference type="EMBL" id="JBHUDY010000003">
    <property type="protein sequence ID" value="MFD1613364.1"/>
    <property type="molecule type" value="Genomic_DNA"/>
</dbReference>
<dbReference type="InterPro" id="IPR029058">
    <property type="entry name" value="AB_hydrolase_fold"/>
</dbReference>
<name>A0ABW4I5X4_9SPHN</name>
<reference evidence="3" key="1">
    <citation type="journal article" date="2019" name="Int. J. Syst. Evol. Microbiol.">
        <title>The Global Catalogue of Microorganisms (GCM) 10K type strain sequencing project: providing services to taxonomists for standard genome sequencing and annotation.</title>
        <authorList>
            <consortium name="The Broad Institute Genomics Platform"/>
            <consortium name="The Broad Institute Genome Sequencing Center for Infectious Disease"/>
            <person name="Wu L."/>
            <person name="Ma J."/>
        </authorList>
    </citation>
    <scope>NUCLEOTIDE SEQUENCE [LARGE SCALE GENOMIC DNA]</scope>
    <source>
        <strain evidence="3">CGMCC 1.16275</strain>
    </source>
</reference>
<evidence type="ECO:0000313" key="3">
    <source>
        <dbReference type="Proteomes" id="UP001597115"/>
    </source>
</evidence>
<keyword evidence="3" id="KW-1185">Reference proteome</keyword>
<feature type="region of interest" description="Disordered" evidence="1">
    <location>
        <begin position="515"/>
        <end position="537"/>
    </location>
</feature>
<evidence type="ECO:0000313" key="2">
    <source>
        <dbReference type="EMBL" id="MFD1613364.1"/>
    </source>
</evidence>
<comment type="caution">
    <text evidence="2">The sequence shown here is derived from an EMBL/GenBank/DDBJ whole genome shotgun (WGS) entry which is preliminary data.</text>
</comment>
<sequence>MTAVAAPAQERGASPEKSPAAAKQANTHQEAMIAEAETAWVKPPVDEAAAVSHGAVTVAGQRIPYTATAGTLTIRDNDGKPTGSIFYTAYTKDGSATSSRPVTFFYNGGPGSATVWLHMGSFGPMRVTTANPEYIRPAPYGFGPNPHSLIDKSDLVFIDAMGAGWSRPLGTKTGKDFWGVDQDADAFARAVERYVTRNARWSSPKFLFGESYGTLRNGAVAALLEERGLSLNGIVYLSSIMNYGVRQPGYDANYLALFPGYAATAWYHNHLQNRPADLEAFLHDVRAFTAGPYAAALAKGSAISPEEKQAIAQQMSNYIGISPEYIMRANLRIDLGHFQTELLRDRRLAVGRLDSRYTLMPGDANADRPEDDPASTAVSGAFVANFMDYARKTLGYQTEMPYKISAREPGFDWDWKHRAPNSNGAQNNPNTAVDLAATMRTNPYLKVLFLNGYFDLATPFFGTEFDVSHMLLEPSLQRNVGFRYYQAGHMVYLNPDELAKMHADLAAWYDETLATARSPNPPARPGARTGEAGRGPN</sequence>
<proteinExistence type="predicted"/>
<accession>A0ABW4I5X4</accession>
<dbReference type="Proteomes" id="UP001597115">
    <property type="component" value="Unassembled WGS sequence"/>
</dbReference>
<dbReference type="SUPFAM" id="SSF53474">
    <property type="entry name" value="alpha/beta-Hydrolases"/>
    <property type="match status" value="1"/>
</dbReference>
<feature type="region of interest" description="Disordered" evidence="1">
    <location>
        <begin position="1"/>
        <end position="29"/>
    </location>
</feature>
<dbReference type="InterPro" id="IPR001563">
    <property type="entry name" value="Peptidase_S10"/>
</dbReference>
<evidence type="ECO:0000256" key="1">
    <source>
        <dbReference type="SAM" id="MobiDB-lite"/>
    </source>
</evidence>
<gene>
    <name evidence="2" type="ORF">ACFSCW_16310</name>
</gene>
<protein>
    <submittedName>
        <fullName evidence="2">S10 family peptidase</fullName>
    </submittedName>
</protein>
<dbReference type="Gene3D" id="3.40.50.1820">
    <property type="entry name" value="alpha/beta hydrolase"/>
    <property type="match status" value="1"/>
</dbReference>
<dbReference type="Pfam" id="PF00450">
    <property type="entry name" value="Peptidase_S10"/>
    <property type="match status" value="1"/>
</dbReference>